<dbReference type="EMBL" id="JACHJS010000001">
    <property type="protein sequence ID" value="MBB4964413.1"/>
    <property type="molecule type" value="Genomic_DNA"/>
</dbReference>
<name>A0A7W7WVD2_9PSEU</name>
<feature type="region of interest" description="Disordered" evidence="1">
    <location>
        <begin position="1"/>
        <end position="35"/>
    </location>
</feature>
<protein>
    <submittedName>
        <fullName evidence="2">Uncharacterized protein</fullName>
    </submittedName>
</protein>
<evidence type="ECO:0000313" key="3">
    <source>
        <dbReference type="Proteomes" id="UP000542674"/>
    </source>
</evidence>
<comment type="caution">
    <text evidence="2">The sequence shown here is derived from an EMBL/GenBank/DDBJ whole genome shotgun (WGS) entry which is preliminary data.</text>
</comment>
<proteinExistence type="predicted"/>
<dbReference type="Proteomes" id="UP000542674">
    <property type="component" value="Unassembled WGS sequence"/>
</dbReference>
<evidence type="ECO:0000256" key="1">
    <source>
        <dbReference type="SAM" id="MobiDB-lite"/>
    </source>
</evidence>
<reference evidence="2 3" key="1">
    <citation type="submission" date="2020-08" db="EMBL/GenBank/DDBJ databases">
        <title>Sequencing the genomes of 1000 actinobacteria strains.</title>
        <authorList>
            <person name="Klenk H.-P."/>
        </authorList>
    </citation>
    <scope>NUCLEOTIDE SEQUENCE [LARGE SCALE GENOMIC DNA]</scope>
    <source>
        <strain evidence="2 3">DSM 45084</strain>
    </source>
</reference>
<gene>
    <name evidence="2" type="ORF">F4559_001772</name>
</gene>
<organism evidence="2 3">
    <name type="scientific">Saccharothrix violaceirubra</name>
    <dbReference type="NCBI Taxonomy" id="413306"/>
    <lineage>
        <taxon>Bacteria</taxon>
        <taxon>Bacillati</taxon>
        <taxon>Actinomycetota</taxon>
        <taxon>Actinomycetes</taxon>
        <taxon>Pseudonocardiales</taxon>
        <taxon>Pseudonocardiaceae</taxon>
        <taxon>Saccharothrix</taxon>
    </lineage>
</organism>
<keyword evidence="3" id="KW-1185">Reference proteome</keyword>
<accession>A0A7W7WVD2</accession>
<evidence type="ECO:0000313" key="2">
    <source>
        <dbReference type="EMBL" id="MBB4964413.1"/>
    </source>
</evidence>
<dbReference type="AlphaFoldDB" id="A0A7W7WVD2"/>
<sequence length="83" mass="8733">MPGHDDQDVNFPRASQLAPNPDVRIGANAGASHPVGNTAGVGTVVADAAHPRAGSPRNDYRPTALYSEPTSWRLSTRIDPGRC</sequence>